<dbReference type="STRING" id="1513793.SAMN06296036_13371"/>
<feature type="compositionally biased region" description="Basic residues" evidence="2">
    <location>
        <begin position="306"/>
        <end position="322"/>
    </location>
</feature>
<evidence type="ECO:0000313" key="5">
    <source>
        <dbReference type="Proteomes" id="UP000192907"/>
    </source>
</evidence>
<dbReference type="PANTHER" id="PTHR37423">
    <property type="entry name" value="SOLUBLE LYTIC MUREIN TRANSGLYCOSYLASE-RELATED"/>
    <property type="match status" value="1"/>
</dbReference>
<dbReference type="InterPro" id="IPR008258">
    <property type="entry name" value="Transglycosylase_SLT_dom_1"/>
</dbReference>
<dbReference type="Gene3D" id="1.10.530.10">
    <property type="match status" value="1"/>
</dbReference>
<dbReference type="GO" id="GO:0008933">
    <property type="term" value="F:peptidoglycan lytic transglycosylase activity"/>
    <property type="evidence" value="ECO:0007669"/>
    <property type="project" value="InterPro"/>
</dbReference>
<evidence type="ECO:0000313" key="4">
    <source>
        <dbReference type="EMBL" id="SMF79431.1"/>
    </source>
</evidence>
<gene>
    <name evidence="4" type="ORF">SAMN06296036_13371</name>
</gene>
<dbReference type="AlphaFoldDB" id="A0A1Y6CUR0"/>
<keyword evidence="5" id="KW-1185">Reference proteome</keyword>
<dbReference type="SUPFAM" id="SSF53955">
    <property type="entry name" value="Lysozyme-like"/>
    <property type="match status" value="1"/>
</dbReference>
<evidence type="ECO:0000256" key="1">
    <source>
        <dbReference type="ARBA" id="ARBA00007734"/>
    </source>
</evidence>
<dbReference type="PANTHER" id="PTHR37423:SF2">
    <property type="entry name" value="MEMBRANE-BOUND LYTIC MUREIN TRANSGLYCOSYLASE C"/>
    <property type="match status" value="1"/>
</dbReference>
<dbReference type="GO" id="GO:0000270">
    <property type="term" value="P:peptidoglycan metabolic process"/>
    <property type="evidence" value="ECO:0007669"/>
    <property type="project" value="InterPro"/>
</dbReference>
<organism evidence="4 5">
    <name type="scientific">Pseudobacteriovorax antillogorgiicola</name>
    <dbReference type="NCBI Taxonomy" id="1513793"/>
    <lineage>
        <taxon>Bacteria</taxon>
        <taxon>Pseudomonadati</taxon>
        <taxon>Bdellovibrionota</taxon>
        <taxon>Oligoflexia</taxon>
        <taxon>Oligoflexales</taxon>
        <taxon>Pseudobacteriovoracaceae</taxon>
        <taxon>Pseudobacteriovorax</taxon>
    </lineage>
</organism>
<dbReference type="Pfam" id="PF01464">
    <property type="entry name" value="SLT"/>
    <property type="match status" value="1"/>
</dbReference>
<evidence type="ECO:0000259" key="3">
    <source>
        <dbReference type="Pfam" id="PF01464"/>
    </source>
</evidence>
<evidence type="ECO:0000256" key="2">
    <source>
        <dbReference type="SAM" id="MobiDB-lite"/>
    </source>
</evidence>
<dbReference type="InterPro" id="IPR000189">
    <property type="entry name" value="Transglyc_AS"/>
</dbReference>
<dbReference type="RefSeq" id="WP_159455716.1">
    <property type="nucleotide sequence ID" value="NZ_FWZT01000033.1"/>
</dbReference>
<accession>A0A1Y6CUR0</accession>
<dbReference type="Proteomes" id="UP000192907">
    <property type="component" value="Unassembled WGS sequence"/>
</dbReference>
<dbReference type="CDD" id="cd16894">
    <property type="entry name" value="MltD-like"/>
    <property type="match status" value="1"/>
</dbReference>
<comment type="similarity">
    <text evidence="1">Belongs to the transglycosylase Slt family.</text>
</comment>
<reference evidence="5" key="1">
    <citation type="submission" date="2017-04" db="EMBL/GenBank/DDBJ databases">
        <authorList>
            <person name="Varghese N."/>
            <person name="Submissions S."/>
        </authorList>
    </citation>
    <scope>NUCLEOTIDE SEQUENCE [LARGE SCALE GENOMIC DNA]</scope>
    <source>
        <strain evidence="5">RKEM611</strain>
    </source>
</reference>
<feature type="region of interest" description="Disordered" evidence="2">
    <location>
        <begin position="303"/>
        <end position="328"/>
    </location>
</feature>
<dbReference type="GO" id="GO:0016020">
    <property type="term" value="C:membrane"/>
    <property type="evidence" value="ECO:0007669"/>
    <property type="project" value="InterPro"/>
</dbReference>
<name>A0A1Y6CUR0_9BACT</name>
<dbReference type="EMBL" id="FWZT01000033">
    <property type="protein sequence ID" value="SMF79431.1"/>
    <property type="molecule type" value="Genomic_DNA"/>
</dbReference>
<dbReference type="PROSITE" id="PS00922">
    <property type="entry name" value="TRANSGLYCOSYLASE"/>
    <property type="match status" value="1"/>
</dbReference>
<proteinExistence type="inferred from homology"/>
<dbReference type="InterPro" id="IPR023346">
    <property type="entry name" value="Lysozyme-like_dom_sf"/>
</dbReference>
<sequence>MNYGIALLSLVVPQLLWAGLLFHKSSNRLLSSSMDVPKSLVPIVQFWEDIFTKYEANQCVYHDAKHPQVVFLVSRVPLNDKRMMKRQIKKQKDQIRRDLRHLASGKKPHTWLQKRIVSAVPRSLAKGLYYRKAQSRVRCQRGVATDFRQSLSRSELYLPMIKRRFASLGLPNDLAYLPHLESGFNPKAHSKVGARGLWQLMPGTARQFIKVSRRRDDRLNPYLSTSVAARILKDNYRKTQSWPLAITAYNYGINGVVRAIKKYNSSDYMLIRQRHRTRIFGFAAKNFYPSFLAVRNAAKRYEQRKRDSKRLQKAIARGRRAKGRELKQ</sequence>
<feature type="domain" description="Transglycosylase SLT" evidence="3">
    <location>
        <begin position="171"/>
        <end position="267"/>
    </location>
</feature>
<protein>
    <submittedName>
        <fullName evidence="4">Transglycosylase SLT domain-containing protein</fullName>
    </submittedName>
</protein>